<evidence type="ECO:0000256" key="2">
    <source>
        <dbReference type="SAM" id="SignalP"/>
    </source>
</evidence>
<feature type="region of interest" description="Disordered" evidence="1">
    <location>
        <begin position="21"/>
        <end position="40"/>
    </location>
</feature>
<dbReference type="PROSITE" id="PS51257">
    <property type="entry name" value="PROKAR_LIPOPROTEIN"/>
    <property type="match status" value="1"/>
</dbReference>
<feature type="compositionally biased region" description="Polar residues" evidence="1">
    <location>
        <begin position="21"/>
        <end position="36"/>
    </location>
</feature>
<name>A0A9X2CQ60_9FLAO</name>
<evidence type="ECO:0000313" key="5">
    <source>
        <dbReference type="Proteomes" id="UP001139521"/>
    </source>
</evidence>
<dbReference type="EMBL" id="JAKHSK010000017">
    <property type="protein sequence ID" value="MCL6219138.1"/>
    <property type="molecule type" value="Genomic_DNA"/>
</dbReference>
<feature type="signal peptide" evidence="2">
    <location>
        <begin position="1"/>
        <end position="23"/>
    </location>
</feature>
<dbReference type="InterPro" id="IPR036514">
    <property type="entry name" value="SGNH_hydro_sf"/>
</dbReference>
<keyword evidence="2" id="KW-0732">Signal</keyword>
<gene>
    <name evidence="4" type="ORF">L1967_12635</name>
</gene>
<protein>
    <submittedName>
        <fullName evidence="4">SGNH/GDSL hydrolase family protein</fullName>
    </submittedName>
</protein>
<sequence length="241" mass="27076">MIKFLPYLIVAAFIVTGCSSSKATQNNNKESGSEDSNAPKYSYLALGDSYTIGESVEESERWPVQLTEALRERGYAMAAPKIIARTGWTTADLIAGINSELNVQRDFDLVSILIGVNNQYQNKPITEYEEELREIFRKAINHSKKMEAGVFAVSIPDYGVTPFGSANQDEIGRDIDAFNAVFKRVAQEYNVDFYNITPISRRAADNPDLIAADELHPSGLMYRYWVEDFILNVVEKLPQEN</sequence>
<keyword evidence="4" id="KW-0378">Hydrolase</keyword>
<dbReference type="AlphaFoldDB" id="A0A9X2CQ60"/>
<evidence type="ECO:0000256" key="1">
    <source>
        <dbReference type="SAM" id="MobiDB-lite"/>
    </source>
</evidence>
<accession>A0A9X2CQ60</accession>
<evidence type="ECO:0000313" key="4">
    <source>
        <dbReference type="EMBL" id="MCL6219138.1"/>
    </source>
</evidence>
<dbReference type="SUPFAM" id="SSF52266">
    <property type="entry name" value="SGNH hydrolase"/>
    <property type="match status" value="1"/>
</dbReference>
<feature type="chain" id="PRO_5040865658" evidence="2">
    <location>
        <begin position="24"/>
        <end position="241"/>
    </location>
</feature>
<dbReference type="GO" id="GO:0016788">
    <property type="term" value="F:hydrolase activity, acting on ester bonds"/>
    <property type="evidence" value="ECO:0007669"/>
    <property type="project" value="UniProtKB-ARBA"/>
</dbReference>
<dbReference type="Pfam" id="PF13472">
    <property type="entry name" value="Lipase_GDSL_2"/>
    <property type="match status" value="1"/>
</dbReference>
<dbReference type="RefSeq" id="WP_249601919.1">
    <property type="nucleotide sequence ID" value="NZ_JAKHSK010000017.1"/>
</dbReference>
<proteinExistence type="predicted"/>
<dbReference type="CDD" id="cd01832">
    <property type="entry name" value="SGNH_hydrolase_like_1"/>
    <property type="match status" value="1"/>
</dbReference>
<reference evidence="4" key="1">
    <citation type="submission" date="2022-01" db="EMBL/GenBank/DDBJ databases">
        <title>Genome sequencing of Zunongwangia sp. M21534 genome.</title>
        <authorList>
            <person name="Chen Y."/>
            <person name="Dong C."/>
            <person name="Shao Z."/>
        </authorList>
    </citation>
    <scope>NUCLEOTIDE SEQUENCE</scope>
    <source>
        <strain evidence="4">MCCC M21534</strain>
    </source>
</reference>
<dbReference type="Gene3D" id="3.40.50.1110">
    <property type="entry name" value="SGNH hydrolase"/>
    <property type="match status" value="1"/>
</dbReference>
<keyword evidence="5" id="KW-1185">Reference proteome</keyword>
<evidence type="ECO:0000259" key="3">
    <source>
        <dbReference type="Pfam" id="PF13472"/>
    </source>
</evidence>
<feature type="domain" description="SGNH hydrolase-type esterase" evidence="3">
    <location>
        <begin position="45"/>
        <end position="223"/>
    </location>
</feature>
<comment type="caution">
    <text evidence="4">The sequence shown here is derived from an EMBL/GenBank/DDBJ whole genome shotgun (WGS) entry which is preliminary data.</text>
</comment>
<organism evidence="4 5">
    <name type="scientific">Zunongwangia pacifica</name>
    <dbReference type="NCBI Taxonomy" id="2911062"/>
    <lineage>
        <taxon>Bacteria</taxon>
        <taxon>Pseudomonadati</taxon>
        <taxon>Bacteroidota</taxon>
        <taxon>Flavobacteriia</taxon>
        <taxon>Flavobacteriales</taxon>
        <taxon>Flavobacteriaceae</taxon>
        <taxon>Zunongwangia</taxon>
    </lineage>
</organism>
<dbReference type="Proteomes" id="UP001139521">
    <property type="component" value="Unassembled WGS sequence"/>
</dbReference>
<dbReference type="InterPro" id="IPR013830">
    <property type="entry name" value="SGNH_hydro"/>
</dbReference>